<dbReference type="Pfam" id="PF01406">
    <property type="entry name" value="tRNA-synt_1e"/>
    <property type="match status" value="1"/>
</dbReference>
<feature type="short sequence motif" description="'KMSKS' region" evidence="9">
    <location>
        <begin position="287"/>
        <end position="291"/>
    </location>
</feature>
<evidence type="ECO:0000313" key="12">
    <source>
        <dbReference type="Proteomes" id="UP000177777"/>
    </source>
</evidence>
<dbReference type="GO" id="GO:0005829">
    <property type="term" value="C:cytosol"/>
    <property type="evidence" value="ECO:0007669"/>
    <property type="project" value="TreeGrafter"/>
</dbReference>
<dbReference type="InterPro" id="IPR009080">
    <property type="entry name" value="tRNAsynth_Ia_anticodon-bd"/>
</dbReference>
<dbReference type="NCBIfam" id="TIGR00435">
    <property type="entry name" value="cysS"/>
    <property type="match status" value="1"/>
</dbReference>
<keyword evidence="5 9" id="KW-0862">Zinc</keyword>
<feature type="binding site" evidence="9">
    <location>
        <position position="258"/>
    </location>
    <ligand>
        <name>Zn(2+)</name>
        <dbReference type="ChEBI" id="CHEBI:29105"/>
    </ligand>
</feature>
<reference evidence="11 12" key="1">
    <citation type="journal article" date="2016" name="Nat. Commun.">
        <title>Thousands of microbial genomes shed light on interconnected biogeochemical processes in an aquifer system.</title>
        <authorList>
            <person name="Anantharaman K."/>
            <person name="Brown C.T."/>
            <person name="Hug L.A."/>
            <person name="Sharon I."/>
            <person name="Castelle C.J."/>
            <person name="Probst A.J."/>
            <person name="Thomas B.C."/>
            <person name="Singh A."/>
            <person name="Wilkins M.J."/>
            <person name="Karaoz U."/>
            <person name="Brodie E.L."/>
            <person name="Williams K.H."/>
            <person name="Hubbard S.S."/>
            <person name="Banfield J.F."/>
        </authorList>
    </citation>
    <scope>NUCLEOTIDE SEQUENCE [LARGE SCALE GENOMIC DNA]</scope>
</reference>
<dbReference type="SUPFAM" id="SSF52374">
    <property type="entry name" value="Nucleotidylyl transferase"/>
    <property type="match status" value="1"/>
</dbReference>
<evidence type="ECO:0000256" key="5">
    <source>
        <dbReference type="ARBA" id="ARBA00022833"/>
    </source>
</evidence>
<dbReference type="Gene3D" id="3.40.50.620">
    <property type="entry name" value="HUPs"/>
    <property type="match status" value="1"/>
</dbReference>
<proteinExistence type="inferred from homology"/>
<evidence type="ECO:0000256" key="8">
    <source>
        <dbReference type="ARBA" id="ARBA00023146"/>
    </source>
</evidence>
<comment type="subunit">
    <text evidence="1 9">Monomer.</text>
</comment>
<dbReference type="SUPFAM" id="SSF47323">
    <property type="entry name" value="Anticodon-binding domain of a subclass of class I aminoacyl-tRNA synthetases"/>
    <property type="match status" value="1"/>
</dbReference>
<comment type="similarity">
    <text evidence="9">Belongs to the class-I aminoacyl-tRNA synthetase family.</text>
</comment>
<comment type="caution">
    <text evidence="11">The sequence shown here is derived from an EMBL/GenBank/DDBJ whole genome shotgun (WGS) entry which is preliminary data.</text>
</comment>
<dbReference type="InterPro" id="IPR014729">
    <property type="entry name" value="Rossmann-like_a/b/a_fold"/>
</dbReference>
<feature type="binding site" evidence="9">
    <location>
        <position position="290"/>
    </location>
    <ligand>
        <name>ATP</name>
        <dbReference type="ChEBI" id="CHEBI:30616"/>
    </ligand>
</feature>
<dbReference type="InterPro" id="IPR015803">
    <property type="entry name" value="Cys-tRNA-ligase"/>
</dbReference>
<dbReference type="PANTHER" id="PTHR10890">
    <property type="entry name" value="CYSTEINYL-TRNA SYNTHETASE"/>
    <property type="match status" value="1"/>
</dbReference>
<dbReference type="GO" id="GO:0006423">
    <property type="term" value="P:cysteinyl-tRNA aminoacylation"/>
    <property type="evidence" value="ECO:0007669"/>
    <property type="project" value="UniProtKB-UniRule"/>
</dbReference>
<dbReference type="GO" id="GO:0008270">
    <property type="term" value="F:zinc ion binding"/>
    <property type="evidence" value="ECO:0007669"/>
    <property type="project" value="UniProtKB-UniRule"/>
</dbReference>
<dbReference type="EMBL" id="MFUE01000019">
    <property type="protein sequence ID" value="OGI77042.1"/>
    <property type="molecule type" value="Genomic_DNA"/>
</dbReference>
<feature type="binding site" evidence="9">
    <location>
        <position position="36"/>
    </location>
    <ligand>
        <name>Zn(2+)</name>
        <dbReference type="ChEBI" id="CHEBI:29105"/>
    </ligand>
</feature>
<dbReference type="GO" id="GO:0004817">
    <property type="term" value="F:cysteine-tRNA ligase activity"/>
    <property type="evidence" value="ECO:0007669"/>
    <property type="project" value="UniProtKB-UniRule"/>
</dbReference>
<dbReference type="GO" id="GO:0005524">
    <property type="term" value="F:ATP binding"/>
    <property type="evidence" value="ECO:0007669"/>
    <property type="project" value="UniProtKB-UniRule"/>
</dbReference>
<dbReference type="STRING" id="1801754.A3D42_00785"/>
<comment type="subcellular location">
    <subcellularLocation>
        <location evidence="9">Cytoplasm</location>
    </subcellularLocation>
</comment>
<evidence type="ECO:0000313" key="11">
    <source>
        <dbReference type="EMBL" id="OGI77042.1"/>
    </source>
</evidence>
<dbReference type="Proteomes" id="UP000177777">
    <property type="component" value="Unassembled WGS sequence"/>
</dbReference>
<dbReference type="Gene3D" id="1.20.120.640">
    <property type="entry name" value="Anticodon-binding domain of a subclass of class I aminoacyl-tRNA synthetases"/>
    <property type="match status" value="1"/>
</dbReference>
<keyword evidence="2 9" id="KW-0436">Ligase</keyword>
<dbReference type="CDD" id="cd00672">
    <property type="entry name" value="CysRS_core"/>
    <property type="match status" value="1"/>
</dbReference>
<keyword evidence="7 9" id="KW-0648">Protein biosynthesis</keyword>
<feature type="binding site" evidence="9">
    <location>
        <position position="229"/>
    </location>
    <ligand>
        <name>Zn(2+)</name>
        <dbReference type="ChEBI" id="CHEBI:29105"/>
    </ligand>
</feature>
<dbReference type="PANTHER" id="PTHR10890:SF3">
    <property type="entry name" value="CYSTEINE--TRNA LIGASE, CYTOPLASMIC"/>
    <property type="match status" value="1"/>
</dbReference>
<sequence length="469" mass="53628">MNSNKTNSQIVLYNTLTRKKEKFFPIDPKEVRMYTCGPTVNNYAHIGNLRAYVFADILQKTLEYSGYKIKRVMNITDIGIMSSDADSGEDKMTAALSREGKELSLKNMRQLAEFYTEKFKEDLSKLNIKIPDYIYFASDYVKEDVELLKKLEEKGYAYKIGDGIYFDISKMPDYGILRGGKITWDEGHIRIVENPEKKNPADFALWKFNSKIGFSSPWGQGFPGWHIECSAIGIKFLGEQFDIHTGGIDLIPTHHTNEIVQSESATGKKPFVRFWLHSEFIDIGGVKMAKSEGNFLKLSDLIEKNLKPITYRFWLLMGHYRTKLNFNWEALVGAETALKRLQGLYLALGEPVGKIDQEYQKKFKEHINNDLDTPRALVILWDVLKDKNISNINKKATVLDFDKVLGLGFADLKEISEVSIPKEVARLAALRQAARESKNFQLSDSLRQKINSLGYEVKDSPEDQKISKI</sequence>
<accession>A0A1F6W5F9</accession>
<evidence type="ECO:0000256" key="1">
    <source>
        <dbReference type="ARBA" id="ARBA00011245"/>
    </source>
</evidence>
<comment type="catalytic activity">
    <reaction evidence="9">
        <text>tRNA(Cys) + L-cysteine + ATP = L-cysteinyl-tRNA(Cys) + AMP + diphosphate</text>
        <dbReference type="Rhea" id="RHEA:17773"/>
        <dbReference type="Rhea" id="RHEA-COMP:9661"/>
        <dbReference type="Rhea" id="RHEA-COMP:9679"/>
        <dbReference type="ChEBI" id="CHEBI:30616"/>
        <dbReference type="ChEBI" id="CHEBI:33019"/>
        <dbReference type="ChEBI" id="CHEBI:35235"/>
        <dbReference type="ChEBI" id="CHEBI:78442"/>
        <dbReference type="ChEBI" id="CHEBI:78517"/>
        <dbReference type="ChEBI" id="CHEBI:456215"/>
        <dbReference type="EC" id="6.1.1.16"/>
    </reaction>
</comment>
<feature type="domain" description="tRNA synthetases class I catalytic" evidence="10">
    <location>
        <begin position="24"/>
        <end position="332"/>
    </location>
</feature>
<organism evidence="11 12">
    <name type="scientific">Candidatus Nomurabacteria bacterium RIFCSPHIGHO2_02_FULL_41_18</name>
    <dbReference type="NCBI Taxonomy" id="1801754"/>
    <lineage>
        <taxon>Bacteria</taxon>
        <taxon>Candidatus Nomuraibacteriota</taxon>
    </lineage>
</organism>
<protein>
    <recommendedName>
        <fullName evidence="9">Cysteine--tRNA ligase</fullName>
        <ecNumber evidence="9">6.1.1.16</ecNumber>
    </recommendedName>
    <alternativeName>
        <fullName evidence="9">Cysteinyl-tRNA synthetase</fullName>
        <shortName evidence="9">CysRS</shortName>
    </alternativeName>
</protein>
<keyword evidence="9" id="KW-0963">Cytoplasm</keyword>
<keyword evidence="8 9" id="KW-0030">Aminoacyl-tRNA synthetase</keyword>
<dbReference type="EC" id="6.1.1.16" evidence="9"/>
<feature type="binding site" evidence="9">
    <location>
        <position position="254"/>
    </location>
    <ligand>
        <name>Zn(2+)</name>
        <dbReference type="ChEBI" id="CHEBI:29105"/>
    </ligand>
</feature>
<dbReference type="InterPro" id="IPR032678">
    <property type="entry name" value="tRNA-synt_1_cat_dom"/>
</dbReference>
<name>A0A1F6W5F9_9BACT</name>
<evidence type="ECO:0000259" key="10">
    <source>
        <dbReference type="Pfam" id="PF01406"/>
    </source>
</evidence>
<keyword evidence="4 9" id="KW-0547">Nucleotide-binding</keyword>
<keyword evidence="3 9" id="KW-0479">Metal-binding</keyword>
<evidence type="ECO:0000256" key="2">
    <source>
        <dbReference type="ARBA" id="ARBA00022598"/>
    </source>
</evidence>
<dbReference type="HAMAP" id="MF_00041">
    <property type="entry name" value="Cys_tRNA_synth"/>
    <property type="match status" value="1"/>
</dbReference>
<evidence type="ECO:0000256" key="3">
    <source>
        <dbReference type="ARBA" id="ARBA00022723"/>
    </source>
</evidence>
<feature type="short sequence motif" description="'HIGH' region" evidence="9">
    <location>
        <begin position="38"/>
        <end position="48"/>
    </location>
</feature>
<evidence type="ECO:0000256" key="4">
    <source>
        <dbReference type="ARBA" id="ARBA00022741"/>
    </source>
</evidence>
<keyword evidence="6 9" id="KW-0067">ATP-binding</keyword>
<dbReference type="InterPro" id="IPR024909">
    <property type="entry name" value="Cys-tRNA/MSH_ligase"/>
</dbReference>
<evidence type="ECO:0000256" key="9">
    <source>
        <dbReference type="HAMAP-Rule" id="MF_00041"/>
    </source>
</evidence>
<comment type="cofactor">
    <cofactor evidence="9">
        <name>Zn(2+)</name>
        <dbReference type="ChEBI" id="CHEBI:29105"/>
    </cofactor>
    <text evidence="9">Binds 1 zinc ion per subunit.</text>
</comment>
<evidence type="ECO:0000256" key="6">
    <source>
        <dbReference type="ARBA" id="ARBA00022840"/>
    </source>
</evidence>
<dbReference type="AlphaFoldDB" id="A0A1F6W5F9"/>
<evidence type="ECO:0000256" key="7">
    <source>
        <dbReference type="ARBA" id="ARBA00022917"/>
    </source>
</evidence>
<gene>
    <name evidence="9" type="primary">cysS</name>
    <name evidence="11" type="ORF">A3D42_00785</name>
</gene>
<dbReference type="PRINTS" id="PR00983">
    <property type="entry name" value="TRNASYNTHCYS"/>
</dbReference>